<feature type="compositionally biased region" description="Low complexity" evidence="1">
    <location>
        <begin position="79"/>
        <end position="91"/>
    </location>
</feature>
<protein>
    <recommendedName>
        <fullName evidence="4">Transcription factor domain-containing protein</fullName>
    </recommendedName>
</protein>
<reference evidence="2 3" key="1">
    <citation type="submission" date="2015-01" db="EMBL/GenBank/DDBJ databases">
        <title>The Genome Sequence of Exophiala oligosperma CBS72588.</title>
        <authorList>
            <consortium name="The Broad Institute Genomics Platform"/>
            <person name="Cuomo C."/>
            <person name="de Hoog S."/>
            <person name="Gorbushina A."/>
            <person name="Stielow B."/>
            <person name="Teixiera M."/>
            <person name="Abouelleil A."/>
            <person name="Chapman S.B."/>
            <person name="Priest M."/>
            <person name="Young S.K."/>
            <person name="Wortman J."/>
            <person name="Nusbaum C."/>
            <person name="Birren B."/>
        </authorList>
    </citation>
    <scope>NUCLEOTIDE SEQUENCE [LARGE SCALE GENOMIC DNA]</scope>
    <source>
        <strain evidence="2 3">CBS 72588</strain>
    </source>
</reference>
<evidence type="ECO:0000313" key="2">
    <source>
        <dbReference type="EMBL" id="KIW48524.1"/>
    </source>
</evidence>
<evidence type="ECO:0000313" key="3">
    <source>
        <dbReference type="Proteomes" id="UP000053342"/>
    </source>
</evidence>
<dbReference type="PANTHER" id="PTHR37540:SF5">
    <property type="entry name" value="TRANSCRIPTION FACTOR DOMAIN-CONTAINING PROTEIN"/>
    <property type="match status" value="1"/>
</dbReference>
<dbReference type="EMBL" id="KN847332">
    <property type="protein sequence ID" value="KIW48524.1"/>
    <property type="molecule type" value="Genomic_DNA"/>
</dbReference>
<evidence type="ECO:0008006" key="4">
    <source>
        <dbReference type="Google" id="ProtNLM"/>
    </source>
</evidence>
<dbReference type="PANTHER" id="PTHR37540">
    <property type="entry name" value="TRANSCRIPTION FACTOR (ACR-2), PUTATIVE-RELATED-RELATED"/>
    <property type="match status" value="1"/>
</dbReference>
<feature type="region of interest" description="Disordered" evidence="1">
    <location>
        <begin position="1"/>
        <end position="107"/>
    </location>
</feature>
<dbReference type="GeneID" id="27353175"/>
<dbReference type="AlphaFoldDB" id="A0A0D2EKZ3"/>
<gene>
    <name evidence="2" type="ORF">PV06_01101</name>
</gene>
<keyword evidence="3" id="KW-1185">Reference proteome</keyword>
<organism evidence="2 3">
    <name type="scientific">Exophiala oligosperma</name>
    <dbReference type="NCBI Taxonomy" id="215243"/>
    <lineage>
        <taxon>Eukaryota</taxon>
        <taxon>Fungi</taxon>
        <taxon>Dikarya</taxon>
        <taxon>Ascomycota</taxon>
        <taxon>Pezizomycotina</taxon>
        <taxon>Eurotiomycetes</taxon>
        <taxon>Chaetothyriomycetidae</taxon>
        <taxon>Chaetothyriales</taxon>
        <taxon>Herpotrichiellaceae</taxon>
        <taxon>Exophiala</taxon>
    </lineage>
</organism>
<dbReference type="Proteomes" id="UP000053342">
    <property type="component" value="Unassembled WGS sequence"/>
</dbReference>
<dbReference type="RefSeq" id="XP_016268740.1">
    <property type="nucleotide sequence ID" value="XM_016401687.1"/>
</dbReference>
<feature type="compositionally biased region" description="Basic and acidic residues" evidence="1">
    <location>
        <begin position="1"/>
        <end position="11"/>
    </location>
</feature>
<evidence type="ECO:0000256" key="1">
    <source>
        <dbReference type="SAM" id="MobiDB-lite"/>
    </source>
</evidence>
<sequence>MRRNAKDKDSPDESSQTPSAPAETTVEFTFVNHTEDVNSIKRRKSGSKQQLSAIRSHVMARVRRLESAQGKHRAKPHQSRASSISTESSVSIKDESHVSAPGSHETVRPSNRLTVVWSATSAPTTPLTVSPANHVYDPFCTLPCNNLPHKSSEGLLSYCFDVLLPTTFSVEFKQPKERLARQGMVLQSKMNNPATYLGFMATVAAHRAVLYGRHEDLRPSDRDHDELINDPDYRKVKHEAIVAVRTLVQKSKAPSQYLVDSCFGLVSIATVVGNFEEAQMHLKGIAHIISLVGCSEESMMWLPVANVKVSVGLLQRPILPIPWERAVIPEEILERISPPAKSVLARMGSAFKQLKPLSSSLQALLGTSRDICNLVEYSSTNPKGLSTSENSLLRHKAIELEYDLVSYPYDIPDFFVHGDTEPFVPPLERVIRMAALGFMSFAPHTIMPSTGLGRAMTCHQMDAIESWLLLRSRKNPGVGEKMMTMTPPATTITTIVELQAVTWALFVFAQCAMGQPEEDFFVNLIVRMTEDLRSLIWLDVERLLATFLYMPRSQARAWADIWTQVKKKTRSQ</sequence>
<accession>A0A0D2EKZ3</accession>
<proteinExistence type="predicted"/>
<dbReference type="OrthoDB" id="3469225at2759"/>
<dbReference type="VEuPathDB" id="FungiDB:PV06_01101"/>
<name>A0A0D2EKZ3_9EURO</name>